<accession>A0A7D3ZQ13</accession>
<protein>
    <submittedName>
        <fullName evidence="2">Uncharacterized protein</fullName>
    </submittedName>
</protein>
<feature type="region of interest" description="Disordered" evidence="1">
    <location>
        <begin position="186"/>
        <end position="209"/>
    </location>
</feature>
<evidence type="ECO:0000313" key="3">
    <source>
        <dbReference type="Proteomes" id="UP000501240"/>
    </source>
</evidence>
<name>A0A7D3ZQ13_ACTVE</name>
<dbReference type="EMBL" id="CP053892">
    <property type="protein sequence ID" value="QKG24483.1"/>
    <property type="molecule type" value="Genomic_DNA"/>
</dbReference>
<evidence type="ECO:0000256" key="1">
    <source>
        <dbReference type="SAM" id="MobiDB-lite"/>
    </source>
</evidence>
<gene>
    <name evidence="2" type="ORF">ACTIVE_6130</name>
</gene>
<dbReference type="AlphaFoldDB" id="A0A7D3ZQ13"/>
<feature type="compositionally biased region" description="Basic and acidic residues" evidence="1">
    <location>
        <begin position="1"/>
        <end position="16"/>
    </location>
</feature>
<dbReference type="Proteomes" id="UP000501240">
    <property type="component" value="Chromosome"/>
</dbReference>
<organism evidence="2 3">
    <name type="scientific">Actinomadura verrucosospora</name>
    <dbReference type="NCBI Taxonomy" id="46165"/>
    <lineage>
        <taxon>Bacteria</taxon>
        <taxon>Bacillati</taxon>
        <taxon>Actinomycetota</taxon>
        <taxon>Actinomycetes</taxon>
        <taxon>Streptosporangiales</taxon>
        <taxon>Thermomonosporaceae</taxon>
        <taxon>Actinomadura</taxon>
    </lineage>
</organism>
<evidence type="ECO:0000313" key="2">
    <source>
        <dbReference type="EMBL" id="QKG24483.1"/>
    </source>
</evidence>
<proteinExistence type="predicted"/>
<keyword evidence="3" id="KW-1185">Reference proteome</keyword>
<reference evidence="2 3" key="1">
    <citation type="submission" date="2020-05" db="EMBL/GenBank/DDBJ databases">
        <title>Actinomadura verrucosospora NRRL-B18236 (PFL_A860) Genome sequencing and assembly.</title>
        <authorList>
            <person name="Samborskyy M."/>
        </authorList>
    </citation>
    <scope>NUCLEOTIDE SEQUENCE [LARGE SCALE GENOMIC DNA]</scope>
    <source>
        <strain evidence="2 3">NRRL:B18236</strain>
    </source>
</reference>
<dbReference type="RefSeq" id="WP_173098284.1">
    <property type="nucleotide sequence ID" value="NZ_CP053892.1"/>
</dbReference>
<sequence length="209" mass="22455">MHEHQPRGRPRQERLGARARPARGGPAPEPTDVFEVGAWRVTLRWPAAGRGGPTELTIAPRPGADPFQIAQGITSTVLRSIPLNKLTQKMRAALAAEHDGGLVPGTGEPAGVVADRIRAAAERDPTPGRKGRPDEFFALVAALYIWNIDNRHSNPVQRIAESCGSTWRAAANWVRLARRRGLLSEGRERSPGGELTPEALRILAGGAGS</sequence>
<feature type="region of interest" description="Disordered" evidence="1">
    <location>
        <begin position="1"/>
        <end position="32"/>
    </location>
</feature>